<dbReference type="Pfam" id="PF06957">
    <property type="entry name" value="COPI_C"/>
    <property type="match status" value="1"/>
</dbReference>
<dbReference type="InterPro" id="IPR010714">
    <property type="entry name" value="Coatomer_asu_C"/>
</dbReference>
<dbReference type="GO" id="GO:0016192">
    <property type="term" value="P:vesicle-mediated transport"/>
    <property type="evidence" value="ECO:0007669"/>
    <property type="project" value="InterPro"/>
</dbReference>
<proteinExistence type="predicted"/>
<feature type="domain" description="Coatomer alpha subunit C-terminal" evidence="1">
    <location>
        <begin position="2"/>
        <end position="117"/>
    </location>
</feature>
<dbReference type="Gramene" id="OE9A115405T1">
    <property type="protein sequence ID" value="OE9A115405C1"/>
    <property type="gene ID" value="OE9A115405"/>
</dbReference>
<dbReference type="Proteomes" id="UP000594638">
    <property type="component" value="Unassembled WGS sequence"/>
</dbReference>
<dbReference type="GO" id="GO:0030126">
    <property type="term" value="C:COPI vesicle coat"/>
    <property type="evidence" value="ECO:0007669"/>
    <property type="project" value="InterPro"/>
</dbReference>
<evidence type="ECO:0000259" key="1">
    <source>
        <dbReference type="Pfam" id="PF06957"/>
    </source>
</evidence>
<dbReference type="OrthoDB" id="10261470at2759"/>
<comment type="caution">
    <text evidence="2">The sequence shown here is derived from an EMBL/GenBank/DDBJ whole genome shotgun (WGS) entry which is preliminary data.</text>
</comment>
<sequence>MIVCYKAQNLSTAAHFARELLETNPTAETQAKRARQVLQAAERNMRDATPLNYDLRNPFVVCGSSYTPIYRGQRDVTCPYCSTHFIPSHQGELCTVCDLAEVGADASVLLSSPSQIR</sequence>
<dbReference type="AlphaFoldDB" id="A0A8S0V6R1"/>
<reference evidence="2 3" key="1">
    <citation type="submission" date="2019-12" db="EMBL/GenBank/DDBJ databases">
        <authorList>
            <person name="Alioto T."/>
            <person name="Alioto T."/>
            <person name="Gomez Garrido J."/>
        </authorList>
    </citation>
    <scope>NUCLEOTIDE SEQUENCE [LARGE SCALE GENOMIC DNA]</scope>
</reference>
<accession>A0A8S0V6R1</accession>
<organism evidence="2 3">
    <name type="scientific">Olea europaea subsp. europaea</name>
    <dbReference type="NCBI Taxonomy" id="158383"/>
    <lineage>
        <taxon>Eukaryota</taxon>
        <taxon>Viridiplantae</taxon>
        <taxon>Streptophyta</taxon>
        <taxon>Embryophyta</taxon>
        <taxon>Tracheophyta</taxon>
        <taxon>Spermatophyta</taxon>
        <taxon>Magnoliopsida</taxon>
        <taxon>eudicotyledons</taxon>
        <taxon>Gunneridae</taxon>
        <taxon>Pentapetalae</taxon>
        <taxon>asterids</taxon>
        <taxon>lamiids</taxon>
        <taxon>Lamiales</taxon>
        <taxon>Oleaceae</taxon>
        <taxon>Oleeae</taxon>
        <taxon>Olea</taxon>
    </lineage>
</organism>
<evidence type="ECO:0000313" key="2">
    <source>
        <dbReference type="EMBL" id="CAA3026439.1"/>
    </source>
</evidence>
<keyword evidence="3" id="KW-1185">Reference proteome</keyword>
<name>A0A8S0V6R1_OLEEU</name>
<evidence type="ECO:0000313" key="3">
    <source>
        <dbReference type="Proteomes" id="UP000594638"/>
    </source>
</evidence>
<protein>
    <submittedName>
        <fullName evidence="2">Coatomer subunit alpha-1-like</fullName>
    </submittedName>
</protein>
<gene>
    <name evidence="2" type="ORF">OLEA9_A115405</name>
</gene>
<dbReference type="GO" id="GO:0005198">
    <property type="term" value="F:structural molecule activity"/>
    <property type="evidence" value="ECO:0007669"/>
    <property type="project" value="InterPro"/>
</dbReference>
<dbReference type="GO" id="GO:0006886">
    <property type="term" value="P:intracellular protein transport"/>
    <property type="evidence" value="ECO:0007669"/>
    <property type="project" value="InterPro"/>
</dbReference>
<dbReference type="EMBL" id="CACTIH010009160">
    <property type="protein sequence ID" value="CAA3026439.1"/>
    <property type="molecule type" value="Genomic_DNA"/>
</dbReference>